<reference evidence="2" key="1">
    <citation type="submission" date="2017-07" db="EMBL/GenBank/DDBJ databases">
        <authorList>
            <person name="Mikheyev A."/>
            <person name="Grau M."/>
        </authorList>
    </citation>
    <scope>NUCLEOTIDE SEQUENCE</scope>
    <source>
        <tissue evidence="2">Venom_gland</tissue>
    </source>
</reference>
<dbReference type="AlphaFoldDB" id="A0A2D4EXQ9"/>
<feature type="region of interest" description="Disordered" evidence="1">
    <location>
        <begin position="65"/>
        <end position="121"/>
    </location>
</feature>
<name>A0A2D4EXQ9_MICCO</name>
<protein>
    <submittedName>
        <fullName evidence="2">Uncharacterized protein</fullName>
    </submittedName>
</protein>
<feature type="compositionally biased region" description="Acidic residues" evidence="1">
    <location>
        <begin position="112"/>
        <end position="121"/>
    </location>
</feature>
<evidence type="ECO:0000256" key="1">
    <source>
        <dbReference type="SAM" id="MobiDB-lite"/>
    </source>
</evidence>
<reference evidence="2" key="2">
    <citation type="submission" date="2017-11" db="EMBL/GenBank/DDBJ databases">
        <title>Coralsnake Venomics: Analyses of Venom Gland Transcriptomes and Proteomes of Six Brazilian Taxa.</title>
        <authorList>
            <person name="Aird S.D."/>
            <person name="Jorge da Silva N."/>
            <person name="Qiu L."/>
            <person name="Villar-Briones A."/>
            <person name="Aparecida-Saddi V."/>
            <person name="Campos-Telles M.P."/>
            <person name="Grau M."/>
            <person name="Mikheyev A.S."/>
        </authorList>
    </citation>
    <scope>NUCLEOTIDE SEQUENCE</scope>
    <source>
        <tissue evidence="2">Venom_gland</tissue>
    </source>
</reference>
<dbReference type="EMBL" id="IACJ01034707">
    <property type="protein sequence ID" value="LAA40000.1"/>
    <property type="molecule type" value="Transcribed_RNA"/>
</dbReference>
<organism evidence="2">
    <name type="scientific">Micrurus corallinus</name>
    <name type="common">Brazilian coral snake</name>
    <dbReference type="NCBI Taxonomy" id="54390"/>
    <lineage>
        <taxon>Eukaryota</taxon>
        <taxon>Metazoa</taxon>
        <taxon>Chordata</taxon>
        <taxon>Craniata</taxon>
        <taxon>Vertebrata</taxon>
        <taxon>Euteleostomi</taxon>
        <taxon>Lepidosauria</taxon>
        <taxon>Squamata</taxon>
        <taxon>Bifurcata</taxon>
        <taxon>Unidentata</taxon>
        <taxon>Episquamata</taxon>
        <taxon>Toxicofera</taxon>
        <taxon>Serpentes</taxon>
        <taxon>Colubroidea</taxon>
        <taxon>Elapidae</taxon>
        <taxon>Elapinae</taxon>
        <taxon>Micrurus</taxon>
    </lineage>
</organism>
<proteinExistence type="predicted"/>
<accession>A0A2D4EXQ9</accession>
<evidence type="ECO:0000313" key="2">
    <source>
        <dbReference type="EMBL" id="LAA40000.1"/>
    </source>
</evidence>
<sequence length="121" mass="13403">MEEETVTETMTAWAKNYSIELKLWGETWGANHKLTMSTAYKEKYIYIMFYCWHLLPAVVVSRQPVQTAAESDSGKERGPVQESGEDSDEGPASDAEMGPEPSESGVLPPEPPESDSSEAEE</sequence>